<dbReference type="Proteomes" id="UP000001261">
    <property type="component" value="Unassembled WGS sequence"/>
</dbReference>
<dbReference type="KEGG" id="cim:CIMG_12685"/>
<dbReference type="InParanoid" id="A0A0D8JUR3"/>
<keyword evidence="2" id="KW-1185">Reference proteome</keyword>
<reference evidence="2" key="2">
    <citation type="journal article" date="2010" name="Genome Res.">
        <title>Population genomic sequencing of Coccidioides fungi reveals recent hybridization and transposon control.</title>
        <authorList>
            <person name="Neafsey D.E."/>
            <person name="Barker B.M."/>
            <person name="Sharpton T.J."/>
            <person name="Stajich J.E."/>
            <person name="Park D.J."/>
            <person name="Whiston E."/>
            <person name="Hung C.-Y."/>
            <person name="McMahan C."/>
            <person name="White J."/>
            <person name="Sykes S."/>
            <person name="Heiman D."/>
            <person name="Young S."/>
            <person name="Zeng Q."/>
            <person name="Abouelleil A."/>
            <person name="Aftuck L."/>
            <person name="Bessette D."/>
            <person name="Brown A."/>
            <person name="FitzGerald M."/>
            <person name="Lui A."/>
            <person name="Macdonald J.P."/>
            <person name="Priest M."/>
            <person name="Orbach M.J."/>
            <person name="Galgiani J.N."/>
            <person name="Kirkland T.N."/>
            <person name="Cole G.T."/>
            <person name="Birren B.W."/>
            <person name="Henn M.R."/>
            <person name="Taylor J.W."/>
            <person name="Rounsley S.D."/>
        </authorList>
    </citation>
    <scope>GENOME REANNOTATION</scope>
    <source>
        <strain evidence="2">RS</strain>
    </source>
</reference>
<dbReference type="RefSeq" id="XP_004445662.1">
    <property type="nucleotide sequence ID" value="XM_004445605.1"/>
</dbReference>
<sequence>MPLYLFAKHHRPISKSASLAPKSYKVQNFQPYNFAISNVSGGNCWLPFIRMTSCHSSSNRRDVVCAIQKYLLLKIGMVLLFLNYGTITKFFNRSFVQSCEYHRTLAEKLVTVECAIFTFARNLFVTACKFISEERQI</sequence>
<organism evidence="1 2">
    <name type="scientific">Coccidioides immitis (strain RS)</name>
    <name type="common">Valley fever fungus</name>
    <dbReference type="NCBI Taxonomy" id="246410"/>
    <lineage>
        <taxon>Eukaryota</taxon>
        <taxon>Fungi</taxon>
        <taxon>Dikarya</taxon>
        <taxon>Ascomycota</taxon>
        <taxon>Pezizomycotina</taxon>
        <taxon>Eurotiomycetes</taxon>
        <taxon>Eurotiomycetidae</taxon>
        <taxon>Onygenales</taxon>
        <taxon>Onygenaceae</taxon>
        <taxon>Coccidioides</taxon>
    </lineage>
</organism>
<dbReference type="AlphaFoldDB" id="A0A0D8JUR3"/>
<protein>
    <submittedName>
        <fullName evidence="1">Uncharacterized protein</fullName>
    </submittedName>
</protein>
<name>A0A0D8JUR3_COCIM</name>
<gene>
    <name evidence="1" type="ORF">CIMG_12685</name>
</gene>
<reference evidence="2" key="1">
    <citation type="journal article" date="2009" name="Genome Res.">
        <title>Comparative genomic analyses of the human fungal pathogens Coccidioides and their relatives.</title>
        <authorList>
            <person name="Sharpton T.J."/>
            <person name="Stajich J.E."/>
            <person name="Rounsley S.D."/>
            <person name="Gardner M.J."/>
            <person name="Wortman J.R."/>
            <person name="Jordar V.S."/>
            <person name="Maiti R."/>
            <person name="Kodira C.D."/>
            <person name="Neafsey D.E."/>
            <person name="Zeng Q."/>
            <person name="Hung C.-Y."/>
            <person name="McMahan C."/>
            <person name="Muszewska A."/>
            <person name="Grynberg M."/>
            <person name="Mandel M.A."/>
            <person name="Kellner E.M."/>
            <person name="Barker B.M."/>
            <person name="Galgiani J.N."/>
            <person name="Orbach M.J."/>
            <person name="Kirkland T.N."/>
            <person name="Cole G.T."/>
            <person name="Henn M.R."/>
            <person name="Birren B.W."/>
            <person name="Taylor J.W."/>
        </authorList>
    </citation>
    <scope>NUCLEOTIDE SEQUENCE [LARGE SCALE GENOMIC DNA]</scope>
    <source>
        <strain evidence="2">RS</strain>
    </source>
</reference>
<dbReference type="GeneID" id="24164312"/>
<proteinExistence type="predicted"/>
<accession>A0A0D8JUR3</accession>
<dbReference type="EMBL" id="GG704911">
    <property type="protein sequence ID" value="KJF60018.1"/>
    <property type="molecule type" value="Genomic_DNA"/>
</dbReference>
<evidence type="ECO:0000313" key="1">
    <source>
        <dbReference type="EMBL" id="KJF60018.1"/>
    </source>
</evidence>
<dbReference type="VEuPathDB" id="FungiDB:CIMG_12685"/>
<evidence type="ECO:0000313" key="2">
    <source>
        <dbReference type="Proteomes" id="UP000001261"/>
    </source>
</evidence>